<proteinExistence type="predicted"/>
<dbReference type="SUPFAM" id="SSF82199">
    <property type="entry name" value="SET domain"/>
    <property type="match status" value="1"/>
</dbReference>
<dbReference type="AlphaFoldDB" id="A0A7R8H9M0"/>
<dbReference type="InterPro" id="IPR054533">
    <property type="entry name" value="SETD7_N"/>
</dbReference>
<dbReference type="PANTHER" id="PTHR46820:SF1">
    <property type="entry name" value="HISTONE-LYSINE N-METHYLTRANSFERASE SETD7"/>
    <property type="match status" value="1"/>
</dbReference>
<dbReference type="GO" id="GO:0005634">
    <property type="term" value="C:nucleus"/>
    <property type="evidence" value="ECO:0007669"/>
    <property type="project" value="TreeGrafter"/>
</dbReference>
<keyword evidence="1" id="KW-0489">Methyltransferase</keyword>
<dbReference type="OrthoDB" id="294378at2759"/>
<keyword evidence="1" id="KW-0808">Transferase</keyword>
<name>A0A7R8H9M0_LEPSM</name>
<keyword evidence="2" id="KW-1185">Reference proteome</keyword>
<dbReference type="PROSITE" id="PS50280">
    <property type="entry name" value="SET"/>
    <property type="match status" value="1"/>
</dbReference>
<dbReference type="GO" id="GO:0070828">
    <property type="term" value="P:heterochromatin organization"/>
    <property type="evidence" value="ECO:0007669"/>
    <property type="project" value="TreeGrafter"/>
</dbReference>
<dbReference type="Gene3D" id="2.170.270.10">
    <property type="entry name" value="SET domain"/>
    <property type="match status" value="1"/>
</dbReference>
<reference evidence="1" key="1">
    <citation type="submission" date="2021-02" db="EMBL/GenBank/DDBJ databases">
        <authorList>
            <person name="Bekaert M."/>
        </authorList>
    </citation>
    <scope>NUCLEOTIDE SEQUENCE</scope>
    <source>
        <strain evidence="1">IoA-00</strain>
    </source>
</reference>
<dbReference type="PANTHER" id="PTHR46820">
    <property type="entry name" value="HISTONE-LYSINE N-METHYLTRANSFERASE SETD7"/>
    <property type="match status" value="1"/>
</dbReference>
<dbReference type="GO" id="GO:0032259">
    <property type="term" value="P:methylation"/>
    <property type="evidence" value="ECO:0007669"/>
    <property type="project" value="UniProtKB-KW"/>
</dbReference>
<dbReference type="GO" id="GO:0140999">
    <property type="term" value="F:histone H3K4 trimethyltransferase activity"/>
    <property type="evidence" value="ECO:0007669"/>
    <property type="project" value="UniProtKB-EC"/>
</dbReference>
<dbReference type="InterPro" id="IPR046341">
    <property type="entry name" value="SET_dom_sf"/>
</dbReference>
<evidence type="ECO:0000313" key="2">
    <source>
        <dbReference type="Proteomes" id="UP000675881"/>
    </source>
</evidence>
<accession>A0A7R8H9M0</accession>
<sequence length="660" mass="76535">MKQRKLMLLIHFLSLLHFVFCHENFKSWYDIISNPNKDCTLDSDAHNYALSEHGGPILEVSLEDCLEENDFRWDFSYDGENKLSKKNKELNGLAKVHFDKVHIDGMKYGICIRTYRKDIDSIGGTFVKNQLQVIQVDESTGVLLIRDGRDGGYIMYKDLTSMKNVKKCNYTSYIYYGCQEIDIKFKSTSSCSIEIESIKSTNDKREFVWNILTDQRHFENDDILPSYWLDQLESIYPDPYWRMPIYKEKFINKNRPSFSINIPEWNRDILLHEFEIRTSIQNFGQIKNNHGNFEFNFRSNEFDVQDNQLPIMVVSTQSNFVDPGIHFEEGNNDDIKLITSTKTFIYGQLKNGKYHGIVRRFGKYVTDPKHLCNSTSFPGLAFIGRYDNGIPVGPSWRVVPGGGLLYGDINGAEFTGDNLAYIYPDLDTVIIGKFKKGILIEGKEATLTGVRCVNGIYEARFSEPEGPSYHYLPATNETYGDQPMLTDPLDKKYYYLKKSNVDHELADQGVFASRDIPKHTTIALYNGIVLRKRELDPYNQRCKDENNKKGIDQNSDEWHAYYKYHASLRICHFTIIIPINDGSTEKYNATLAHKFNHSFEPNCEFGGILDTPRFGLIRSFPTIRDIKKGEELFISYGYREDGAPPWYKSLYEEKFKKKKN</sequence>
<dbReference type="InterPro" id="IPR001214">
    <property type="entry name" value="SET_dom"/>
</dbReference>
<evidence type="ECO:0000313" key="1">
    <source>
        <dbReference type="EMBL" id="CAF2957789.1"/>
    </source>
</evidence>
<dbReference type="GO" id="GO:0005694">
    <property type="term" value="C:chromosome"/>
    <property type="evidence" value="ECO:0007669"/>
    <property type="project" value="TreeGrafter"/>
</dbReference>
<dbReference type="Pfam" id="PF00856">
    <property type="entry name" value="SET"/>
    <property type="match status" value="1"/>
</dbReference>
<dbReference type="SMART" id="SM00317">
    <property type="entry name" value="SET"/>
    <property type="match status" value="1"/>
</dbReference>
<dbReference type="Proteomes" id="UP000675881">
    <property type="component" value="Chromosome 5"/>
</dbReference>
<dbReference type="EMBL" id="HG994584">
    <property type="protein sequence ID" value="CAF2957789.1"/>
    <property type="molecule type" value="Genomic_DNA"/>
</dbReference>
<organism evidence="1 2">
    <name type="scientific">Lepeophtheirus salmonis</name>
    <name type="common">Salmon louse</name>
    <name type="synonym">Caligus salmonis</name>
    <dbReference type="NCBI Taxonomy" id="72036"/>
    <lineage>
        <taxon>Eukaryota</taxon>
        <taxon>Metazoa</taxon>
        <taxon>Ecdysozoa</taxon>
        <taxon>Arthropoda</taxon>
        <taxon>Crustacea</taxon>
        <taxon>Multicrustacea</taxon>
        <taxon>Hexanauplia</taxon>
        <taxon>Copepoda</taxon>
        <taxon>Siphonostomatoida</taxon>
        <taxon>Caligidae</taxon>
        <taxon>Lepeophtheirus</taxon>
    </lineage>
</organism>
<dbReference type="Pfam" id="PF22648">
    <property type="entry name" value="SET7_N"/>
    <property type="match status" value="1"/>
</dbReference>
<dbReference type="EC" id="2.1.1.354" evidence="1"/>
<dbReference type="Gene3D" id="2.20.110.10">
    <property type="entry name" value="Histone H3 K4-specific methyltransferase SET7/9 N-terminal domain"/>
    <property type="match status" value="1"/>
</dbReference>
<dbReference type="GO" id="GO:0003682">
    <property type="term" value="F:chromatin binding"/>
    <property type="evidence" value="ECO:0007669"/>
    <property type="project" value="TreeGrafter"/>
</dbReference>
<protein>
    <submittedName>
        <fullName evidence="1">SETD7</fullName>
        <ecNumber evidence="1">2.1.1.354</ecNumber>
    </submittedName>
</protein>
<gene>
    <name evidence="1" type="ORF">LSAA_9752</name>
</gene>